<evidence type="ECO:0000313" key="8">
    <source>
        <dbReference type="Proteomes" id="UP000013777"/>
    </source>
</evidence>
<dbReference type="GO" id="GO:0098796">
    <property type="term" value="C:membrane protein complex"/>
    <property type="evidence" value="ECO:0007669"/>
    <property type="project" value="UniProtKB-ARBA"/>
</dbReference>
<dbReference type="GO" id="GO:0005524">
    <property type="term" value="F:ATP binding"/>
    <property type="evidence" value="ECO:0007669"/>
    <property type="project" value="UniProtKB-KW"/>
</dbReference>
<dbReference type="OrthoDB" id="9791546at2"/>
<dbReference type="GO" id="GO:0022857">
    <property type="term" value="F:transmembrane transporter activity"/>
    <property type="evidence" value="ECO:0007669"/>
    <property type="project" value="UniProtKB-ARBA"/>
</dbReference>
<dbReference type="GeneID" id="78365500"/>
<evidence type="ECO:0000256" key="5">
    <source>
        <dbReference type="ARBA" id="ARBA00022970"/>
    </source>
</evidence>
<keyword evidence="2" id="KW-0813">Transport</keyword>
<comment type="similarity">
    <text evidence="1">Belongs to the ABC transporter superfamily.</text>
</comment>
<dbReference type="GO" id="GO:0016887">
    <property type="term" value="F:ATP hydrolysis activity"/>
    <property type="evidence" value="ECO:0007669"/>
    <property type="project" value="InterPro"/>
</dbReference>
<dbReference type="Pfam" id="PF00005">
    <property type="entry name" value="ABC_tran"/>
    <property type="match status" value="1"/>
</dbReference>
<evidence type="ECO:0000259" key="6">
    <source>
        <dbReference type="PROSITE" id="PS50893"/>
    </source>
</evidence>
<dbReference type="PANTHER" id="PTHR42798">
    <property type="entry name" value="LIPOPROTEIN-RELEASING SYSTEM ATP-BINDING PROTEIN LOLD"/>
    <property type="match status" value="1"/>
</dbReference>
<dbReference type="InterPro" id="IPR027417">
    <property type="entry name" value="P-loop_NTPase"/>
</dbReference>
<name>R2RTZ0_9ENTE</name>
<dbReference type="eggNOG" id="COG1136">
    <property type="taxonomic scope" value="Bacteria"/>
</dbReference>
<dbReference type="CDD" id="cd03255">
    <property type="entry name" value="ABC_MJ0796_LolCDE_FtsE"/>
    <property type="match status" value="1"/>
</dbReference>
<comment type="caution">
    <text evidence="7">The sequence shown here is derived from an EMBL/GenBank/DDBJ whole genome shotgun (WGS) entry which is preliminary data.</text>
</comment>
<dbReference type="InterPro" id="IPR003439">
    <property type="entry name" value="ABC_transporter-like_ATP-bd"/>
</dbReference>
<keyword evidence="3" id="KW-0547">Nucleotide-binding</keyword>
<keyword evidence="4 7" id="KW-0067">ATP-binding</keyword>
<dbReference type="InterPro" id="IPR017911">
    <property type="entry name" value="MacB-like_ATP-bd"/>
</dbReference>
<dbReference type="Gene3D" id="3.40.50.300">
    <property type="entry name" value="P-loop containing nucleotide triphosphate hydrolases"/>
    <property type="match status" value="1"/>
</dbReference>
<evidence type="ECO:0000256" key="2">
    <source>
        <dbReference type="ARBA" id="ARBA00022448"/>
    </source>
</evidence>
<dbReference type="GO" id="GO:0006865">
    <property type="term" value="P:amino acid transport"/>
    <property type="evidence" value="ECO:0007669"/>
    <property type="project" value="UniProtKB-KW"/>
</dbReference>
<evidence type="ECO:0000313" key="7">
    <source>
        <dbReference type="EMBL" id="EOH86795.1"/>
    </source>
</evidence>
<proteinExistence type="inferred from homology"/>
<dbReference type="EMBL" id="AJAP01000012">
    <property type="protein sequence ID" value="EOH86795.1"/>
    <property type="molecule type" value="Genomic_DNA"/>
</dbReference>
<dbReference type="RefSeq" id="WP_010753900.1">
    <property type="nucleotide sequence ID" value="NZ_ASVU01000001.1"/>
</dbReference>
<reference evidence="7 8" key="1">
    <citation type="submission" date="2013-02" db="EMBL/GenBank/DDBJ databases">
        <title>The Genome Sequence of Enterococcus asini ATCC_700915.</title>
        <authorList>
            <consortium name="The Broad Institute Genome Sequencing Platform"/>
            <consortium name="The Broad Institute Genome Sequencing Center for Infectious Disease"/>
            <person name="Earl A.M."/>
            <person name="Gilmore M.S."/>
            <person name="Lebreton F."/>
            <person name="Walker B."/>
            <person name="Young S.K."/>
            <person name="Zeng Q."/>
            <person name="Gargeya S."/>
            <person name="Fitzgerald M."/>
            <person name="Haas B."/>
            <person name="Abouelleil A."/>
            <person name="Alvarado L."/>
            <person name="Arachchi H.M."/>
            <person name="Berlin A.M."/>
            <person name="Chapman S.B."/>
            <person name="Dewar J."/>
            <person name="Goldberg J."/>
            <person name="Griggs A."/>
            <person name="Gujja S."/>
            <person name="Hansen M."/>
            <person name="Howarth C."/>
            <person name="Imamovic A."/>
            <person name="Larimer J."/>
            <person name="McCowan C."/>
            <person name="Murphy C."/>
            <person name="Neiman D."/>
            <person name="Pearson M."/>
            <person name="Priest M."/>
            <person name="Roberts A."/>
            <person name="Saif S."/>
            <person name="Shea T."/>
            <person name="Sisk P."/>
            <person name="Sykes S."/>
            <person name="Wortman J."/>
            <person name="Nusbaum C."/>
            <person name="Birren B."/>
        </authorList>
    </citation>
    <scope>NUCLEOTIDE SEQUENCE [LARGE SCALE GENOMIC DNA]</scope>
    <source>
        <strain evidence="7 8">ATCC 700915</strain>
    </source>
</reference>
<sequence length="250" mass="27626">METVISVKDVKKSYGTTKEKITEALKGITFDVSKGDFIGIMGASGSGKSTLLNLLSTIDKPTSGEIFINQRDVTTLKGDELSDFRGREIGFVFQEFNLLENLTAYENIAVPLSLQGEKPKTIRKKIMAVAKRLSIEAILDQYPAALSGGQKQRVASARALVGEPTILFGDEPTGALDSNSAKDLLNMMKDLNENDHVSILLVTHDPLSASYCQKILFIKDGMIHQELRRENQSQTDFYRQILNILGNLEQ</sequence>
<dbReference type="HOGENOM" id="CLU_000604_1_22_9"/>
<keyword evidence="8" id="KW-1185">Reference proteome</keyword>
<dbReference type="PATRIC" id="fig|1158606.3.peg.1214"/>
<evidence type="ECO:0000256" key="1">
    <source>
        <dbReference type="ARBA" id="ARBA00005417"/>
    </source>
</evidence>
<gene>
    <name evidence="7" type="ORF">UAS_01256</name>
</gene>
<organism evidence="7 8">
    <name type="scientific">Enterococcus asini ATCC 700915</name>
    <dbReference type="NCBI Taxonomy" id="1158606"/>
    <lineage>
        <taxon>Bacteria</taxon>
        <taxon>Bacillati</taxon>
        <taxon>Bacillota</taxon>
        <taxon>Bacilli</taxon>
        <taxon>Lactobacillales</taxon>
        <taxon>Enterococcaceae</taxon>
        <taxon>Enterococcus</taxon>
    </lineage>
</organism>
<dbReference type="FunFam" id="3.40.50.300:FF:000032">
    <property type="entry name" value="Export ABC transporter ATP-binding protein"/>
    <property type="match status" value="1"/>
</dbReference>
<keyword evidence="5" id="KW-0029">Amino-acid transport</keyword>
<protein>
    <submittedName>
        <fullName evidence="7">ABC transporter ATP-binding protein</fullName>
    </submittedName>
</protein>
<dbReference type="Proteomes" id="UP000013777">
    <property type="component" value="Unassembled WGS sequence"/>
</dbReference>
<accession>R2RTZ0</accession>
<dbReference type="PROSITE" id="PS50893">
    <property type="entry name" value="ABC_TRANSPORTER_2"/>
    <property type="match status" value="1"/>
</dbReference>
<dbReference type="InterPro" id="IPR003593">
    <property type="entry name" value="AAA+_ATPase"/>
</dbReference>
<dbReference type="SUPFAM" id="SSF52540">
    <property type="entry name" value="P-loop containing nucleoside triphosphate hydrolases"/>
    <property type="match status" value="1"/>
</dbReference>
<evidence type="ECO:0000256" key="4">
    <source>
        <dbReference type="ARBA" id="ARBA00022840"/>
    </source>
</evidence>
<dbReference type="STRING" id="57732.RU94_GL000692"/>
<dbReference type="PANTHER" id="PTHR42798:SF7">
    <property type="entry name" value="ALPHA-D-RIBOSE 1-METHYLPHOSPHONATE 5-TRIPHOSPHATE SYNTHASE SUBUNIT PHNL"/>
    <property type="match status" value="1"/>
</dbReference>
<dbReference type="AlphaFoldDB" id="R2RTZ0"/>
<dbReference type="SMART" id="SM00382">
    <property type="entry name" value="AAA"/>
    <property type="match status" value="1"/>
</dbReference>
<evidence type="ECO:0000256" key="3">
    <source>
        <dbReference type="ARBA" id="ARBA00022741"/>
    </source>
</evidence>
<feature type="domain" description="ABC transporter" evidence="6">
    <location>
        <begin position="5"/>
        <end position="245"/>
    </location>
</feature>